<protein>
    <submittedName>
        <fullName evidence="1">Uncharacterized protein</fullName>
    </submittedName>
</protein>
<dbReference type="Proteomes" id="UP000189339">
    <property type="component" value="Unassembled WGS sequence"/>
</dbReference>
<gene>
    <name evidence="1" type="ORF">BTO32_15215</name>
</gene>
<accession>A0A1V2DPK1</accession>
<evidence type="ECO:0000313" key="1">
    <source>
        <dbReference type="EMBL" id="ONF42555.1"/>
    </source>
</evidence>
<keyword evidence="2" id="KW-1185">Reference proteome</keyword>
<dbReference type="OrthoDB" id="9999898at2"/>
<sequence>MSRVTVHSIQAAHYKIIGGLHIALRLLEQFGMNLKWRRDTIAQIKERGDQALALAGQPRSIPLSFESYREIAEDTVKVARNAWSVMLNDSVLDSITPMVDQLLVAAQNLDKIEPSDDLNITLEDVPARMRALRDEVCRYDVNHLSPREKLLLEHDLRAIGAALDAVDTLKELENRNGKEISVPKLNVEFVNEAVLRSWMLSMAVQDALPEDPGIIHKALDHIEKYHHLDGAVKAELASEWAKQIPAMDERALEIAVGALMMSACSSRLQSLEYSSTDVVRRVVDSVYQEQARRRQSIAVTSQADDLGSQVATADEIQELMPMLQQLSRNLLSLEAHLGYSVTRYAVKDIRELVEKINQKASALFDPDERVDQGPSLR</sequence>
<comment type="caution">
    <text evidence="1">The sequence shown here is derived from an EMBL/GenBank/DDBJ whole genome shotgun (WGS) entry which is preliminary data.</text>
</comment>
<reference evidence="1 2" key="1">
    <citation type="submission" date="2016-12" db="EMBL/GenBank/DDBJ databases">
        <title>Marinobacter lutaoensis whole genome sequencing.</title>
        <authorList>
            <person name="Verma A."/>
            <person name="Krishnamurthi S."/>
        </authorList>
    </citation>
    <scope>NUCLEOTIDE SEQUENCE [LARGE SCALE GENOMIC DNA]</scope>
    <source>
        <strain evidence="1 2">T5054</strain>
    </source>
</reference>
<dbReference type="EMBL" id="MSCW01000009">
    <property type="protein sequence ID" value="ONF42555.1"/>
    <property type="molecule type" value="Genomic_DNA"/>
</dbReference>
<name>A0A1V2DPK1_9GAMM</name>
<proteinExistence type="predicted"/>
<dbReference type="RefSeq" id="WP_076725500.1">
    <property type="nucleotide sequence ID" value="NZ_MSCW01000009.1"/>
</dbReference>
<organism evidence="1 2">
    <name type="scientific">Marinobacter lutaoensis</name>
    <dbReference type="NCBI Taxonomy" id="135739"/>
    <lineage>
        <taxon>Bacteria</taxon>
        <taxon>Pseudomonadati</taxon>
        <taxon>Pseudomonadota</taxon>
        <taxon>Gammaproteobacteria</taxon>
        <taxon>Pseudomonadales</taxon>
        <taxon>Marinobacteraceae</taxon>
        <taxon>Marinobacter</taxon>
    </lineage>
</organism>
<dbReference type="AlphaFoldDB" id="A0A1V2DPK1"/>
<evidence type="ECO:0000313" key="2">
    <source>
        <dbReference type="Proteomes" id="UP000189339"/>
    </source>
</evidence>